<dbReference type="GO" id="GO:0015562">
    <property type="term" value="F:efflux transmembrane transporter activity"/>
    <property type="evidence" value="ECO:0007669"/>
    <property type="project" value="InterPro"/>
</dbReference>
<dbReference type="Gene3D" id="1.20.1600.10">
    <property type="entry name" value="Outer membrane efflux proteins (OEP)"/>
    <property type="match status" value="1"/>
</dbReference>
<comment type="similarity">
    <text evidence="1">Belongs to the outer membrane factor (OMF) (TC 1.B.17) family.</text>
</comment>
<protein>
    <submittedName>
        <fullName evidence="2">TolC family protein</fullName>
    </submittedName>
</protein>
<organism evidence="2 3">
    <name type="scientific">Campylobacter corcagiensis</name>
    <dbReference type="NCBI Taxonomy" id="1448857"/>
    <lineage>
        <taxon>Bacteria</taxon>
        <taxon>Pseudomonadati</taxon>
        <taxon>Campylobacterota</taxon>
        <taxon>Epsilonproteobacteria</taxon>
        <taxon>Campylobacterales</taxon>
        <taxon>Campylobacteraceae</taxon>
        <taxon>Campylobacter</taxon>
    </lineage>
</organism>
<dbReference type="EMBL" id="CP063078">
    <property type="protein sequence ID" value="QOQ87044.1"/>
    <property type="molecule type" value="Genomic_DNA"/>
</dbReference>
<name>A0A7M1LG70_9BACT</name>
<gene>
    <name evidence="2" type="ORF">IMC76_07475</name>
</gene>
<dbReference type="RefSeq" id="WP_025803400.1">
    <property type="nucleotide sequence ID" value="NZ_CP053842.1"/>
</dbReference>
<dbReference type="Proteomes" id="UP000594749">
    <property type="component" value="Chromosome"/>
</dbReference>
<dbReference type="PANTHER" id="PTHR30203:SF32">
    <property type="entry name" value="CATION EFFLUX SYSTEM PROTEIN CUSC"/>
    <property type="match status" value="1"/>
</dbReference>
<sequence length="451" mass="51186">MRNFINLVFLVFILVGCAGKTAVDNYKVQEFIDENESFTINEKWYLGYDQKPLNLLIDRALVANKELEIAALNSLQALARVGLIKADLLPTFMASWGVESGRDISVSQEWKDSFSSNLSISYELDLYGKIKDSVSSSQWSAKASIYDLKAAKLNVINLVVDSYFRELYLRDTLMLLDENLKNYKSLKNIVNLKVNLGKSMPMEALEVEKSILNLQNQILNFKKDRVANLEILRNLLYLKPDETINLDGKALLDIKFMGVDMSVPVYALSNRPDIRSFISQINSSFYDYKVRQKSFYPTISLGGSLSSSSSDFSGSGELDFLSGSIRINLPFLDYNRLKANLKISELEFEKRVATYKNALYKALNEVSRFYSDYTNSLLRLENSSKISSNAAKLSSLYYTRYTLGKAELKDYLEAKNAEISAKTSLINEKYKALQSEISVYKAMAGKFESKY</sequence>
<dbReference type="AlphaFoldDB" id="A0A7M1LG70"/>
<evidence type="ECO:0000313" key="3">
    <source>
        <dbReference type="Proteomes" id="UP000594749"/>
    </source>
</evidence>
<evidence type="ECO:0000256" key="1">
    <source>
        <dbReference type="ARBA" id="ARBA00007613"/>
    </source>
</evidence>
<evidence type="ECO:0000313" key="2">
    <source>
        <dbReference type="EMBL" id="QOQ87044.1"/>
    </source>
</evidence>
<dbReference type="Gene3D" id="2.20.200.10">
    <property type="entry name" value="Outer membrane efflux proteins (OEP)"/>
    <property type="match status" value="1"/>
</dbReference>
<dbReference type="OrthoDB" id="9770517at2"/>
<dbReference type="PROSITE" id="PS51257">
    <property type="entry name" value="PROKAR_LIPOPROTEIN"/>
    <property type="match status" value="1"/>
</dbReference>
<dbReference type="SUPFAM" id="SSF56954">
    <property type="entry name" value="Outer membrane efflux proteins (OEP)"/>
    <property type="match status" value="1"/>
</dbReference>
<accession>A0A7M1LG70</accession>
<dbReference type="InterPro" id="IPR003423">
    <property type="entry name" value="OMP_efflux"/>
</dbReference>
<proteinExistence type="inferred from homology"/>
<keyword evidence="3" id="KW-1185">Reference proteome</keyword>
<dbReference type="Pfam" id="PF02321">
    <property type="entry name" value="OEP"/>
    <property type="match status" value="2"/>
</dbReference>
<dbReference type="PANTHER" id="PTHR30203">
    <property type="entry name" value="OUTER MEMBRANE CATION EFFLUX PROTEIN"/>
    <property type="match status" value="1"/>
</dbReference>
<reference evidence="2 3" key="1">
    <citation type="submission" date="2020-10" db="EMBL/GenBank/DDBJ databases">
        <title>Campylobacter and Helicobacter PacBio genomes.</title>
        <authorList>
            <person name="Lane C."/>
        </authorList>
    </citation>
    <scope>NUCLEOTIDE SEQUENCE [LARGE SCALE GENOMIC DNA]</scope>
    <source>
        <strain evidence="2 3">2016D-0077</strain>
    </source>
</reference>
<dbReference type="InterPro" id="IPR010131">
    <property type="entry name" value="MdtP/NodT-like"/>
</dbReference>